<accession>A0A2H1FDR2</accession>
<evidence type="ECO:0000313" key="4">
    <source>
        <dbReference type="Proteomes" id="UP000230607"/>
    </source>
</evidence>
<gene>
    <name evidence="3" type="ORF">NCS_10606</name>
</gene>
<evidence type="ECO:0000313" key="3">
    <source>
        <dbReference type="EMBL" id="SMH70799.1"/>
    </source>
</evidence>
<dbReference type="Proteomes" id="UP000230607">
    <property type="component" value="Chromosome 1"/>
</dbReference>
<name>A0A2H1FDR2_9ARCH</name>
<evidence type="ECO:0000256" key="1">
    <source>
        <dbReference type="ARBA" id="ARBA00023002"/>
    </source>
</evidence>
<protein>
    <submittedName>
        <fullName evidence="3">Glyceraldehyde-3-phosphate dehydrogenase (NAD(P)(+)) (Phosphorylating)</fullName>
        <ecNumber evidence="3">1.2.1.59</ecNumber>
    </submittedName>
</protein>
<dbReference type="RefSeq" id="WP_157926876.1">
    <property type="nucleotide sequence ID" value="NZ_LT841358.1"/>
</dbReference>
<dbReference type="EC" id="1.2.1.59" evidence="3"/>
<keyword evidence="1 3" id="KW-0560">Oxidoreductase</keyword>
<dbReference type="CDD" id="cd02278">
    <property type="entry name" value="GAPDH_II_N"/>
    <property type="match status" value="1"/>
</dbReference>
<dbReference type="InterPro" id="IPR020831">
    <property type="entry name" value="GlycerAld/Erythrose_P_DH"/>
</dbReference>
<dbReference type="NCBIfam" id="NF003251">
    <property type="entry name" value="PRK04207.1"/>
    <property type="match status" value="1"/>
</dbReference>
<dbReference type="SUPFAM" id="SSF55347">
    <property type="entry name" value="Glyceraldehyde-3-phosphate dehydrogenase-like, C-terminal domain"/>
    <property type="match status" value="1"/>
</dbReference>
<organism evidence="3 4">
    <name type="scientific">Candidatus Nitrosotalea okcheonensis</name>
    <dbReference type="NCBI Taxonomy" id="1903276"/>
    <lineage>
        <taxon>Archaea</taxon>
        <taxon>Nitrososphaerota</taxon>
        <taxon>Nitrososphaeria</taxon>
        <taxon>Nitrosotaleales</taxon>
        <taxon>Nitrosotaleaceae</taxon>
        <taxon>Nitrosotalea</taxon>
    </lineage>
</organism>
<dbReference type="Gene3D" id="3.40.50.720">
    <property type="entry name" value="NAD(P)-binding Rossmann-like Domain"/>
    <property type="match status" value="1"/>
</dbReference>
<evidence type="ECO:0000256" key="2">
    <source>
        <dbReference type="PIRSR" id="PIRSR000149-1"/>
    </source>
</evidence>
<proteinExistence type="predicted"/>
<reference evidence="4" key="1">
    <citation type="submission" date="2017-03" db="EMBL/GenBank/DDBJ databases">
        <authorList>
            <person name="Herbold C."/>
        </authorList>
    </citation>
    <scope>NUCLEOTIDE SEQUENCE [LARGE SCALE GENOMIC DNA]</scope>
</reference>
<dbReference type="GO" id="GO:0043891">
    <property type="term" value="F:glyceraldehyde-3-phosphate dehydrogenase [NAD(P)+] (phosphorylating) activity"/>
    <property type="evidence" value="ECO:0007669"/>
    <property type="project" value="UniProtKB-EC"/>
</dbReference>
<dbReference type="EMBL" id="LT841358">
    <property type="protein sequence ID" value="SMH70799.1"/>
    <property type="molecule type" value="Genomic_DNA"/>
</dbReference>
<dbReference type="OrthoDB" id="295712at2157"/>
<feature type="active site" description="Nucleophile" evidence="2">
    <location>
        <position position="142"/>
    </location>
</feature>
<dbReference type="CDD" id="cd18127">
    <property type="entry name" value="GAPDH_II_C"/>
    <property type="match status" value="1"/>
</dbReference>
<dbReference type="InterPro" id="IPR036291">
    <property type="entry name" value="NAD(P)-bd_dom_sf"/>
</dbReference>
<dbReference type="AlphaFoldDB" id="A0A2H1FDR2"/>
<dbReference type="PIRSF" id="PIRSF000149">
    <property type="entry name" value="GAP_DH"/>
    <property type="match status" value="1"/>
</dbReference>
<dbReference type="SUPFAM" id="SSF51735">
    <property type="entry name" value="NAD(P)-binding Rossmann-fold domains"/>
    <property type="match status" value="1"/>
</dbReference>
<sequence length="351" mass="40153">MKKVFVNGYGSIGSRITQFISGDKDIEVIGVGKYSPDDKIADAISRGFHVYVPKEKTGVFKNYEISGTIEDIISKSDLVIDASPGGVGYKNKKILYEPKNVNAIFQGGEKIGGEESVANLIFNSRVNYEKAFDAKYVMQGSCNVTGMGRILQPLKEKYGKKIKRFDATLLRRWADLEDSKTQVKDSVEWTRKPHHNDDVKSYMGSDTPLFIRALKIPTRQMHVHLMDIRFDCTAPNSQEILDLYKNEYGVATLYDAKGTKDIRDYAESIKFSFKDTNMIHIHADVIEVQDDTVKLTYSDDQTGIVVPENHLLMQAMLFKRKREDAFKHTEELFHMEEKKKLLQEHFSKKRE</sequence>
<dbReference type="Gene3D" id="3.30.360.10">
    <property type="entry name" value="Dihydrodipicolinate Reductase, domain 2"/>
    <property type="match status" value="1"/>
</dbReference>
<keyword evidence="4" id="KW-1185">Reference proteome</keyword>